<accession>A0A4R6WSN9</accession>
<organism evidence="3 4">
    <name type="scientific">Dongia mobilis</name>
    <dbReference type="NCBI Taxonomy" id="578943"/>
    <lineage>
        <taxon>Bacteria</taxon>
        <taxon>Pseudomonadati</taxon>
        <taxon>Pseudomonadota</taxon>
        <taxon>Alphaproteobacteria</taxon>
        <taxon>Rhodospirillales</taxon>
        <taxon>Dongiaceae</taxon>
        <taxon>Dongia</taxon>
    </lineage>
</organism>
<keyword evidence="2" id="KW-1133">Transmembrane helix</keyword>
<evidence type="ECO:0000313" key="3">
    <source>
        <dbReference type="EMBL" id="TDQ84546.1"/>
    </source>
</evidence>
<name>A0A4R6WSN9_9PROT</name>
<reference evidence="3 4" key="1">
    <citation type="submission" date="2019-03" db="EMBL/GenBank/DDBJ databases">
        <title>Genomic Encyclopedia of Type Strains, Phase III (KMG-III): the genomes of soil and plant-associated and newly described type strains.</title>
        <authorList>
            <person name="Whitman W."/>
        </authorList>
    </citation>
    <scope>NUCLEOTIDE SEQUENCE [LARGE SCALE GENOMIC DNA]</scope>
    <source>
        <strain evidence="3 4">CGMCC 1.7660</strain>
    </source>
</reference>
<feature type="region of interest" description="Disordered" evidence="1">
    <location>
        <begin position="203"/>
        <end position="224"/>
    </location>
</feature>
<dbReference type="RefSeq" id="WP_133612563.1">
    <property type="nucleotide sequence ID" value="NZ_SNYW01000006.1"/>
</dbReference>
<keyword evidence="4" id="KW-1185">Reference proteome</keyword>
<evidence type="ECO:0000313" key="4">
    <source>
        <dbReference type="Proteomes" id="UP000295783"/>
    </source>
</evidence>
<dbReference type="AlphaFoldDB" id="A0A4R6WSN9"/>
<evidence type="ECO:0000256" key="1">
    <source>
        <dbReference type="SAM" id="MobiDB-lite"/>
    </source>
</evidence>
<dbReference type="EMBL" id="SNYW01000006">
    <property type="protein sequence ID" value="TDQ84546.1"/>
    <property type="molecule type" value="Genomic_DNA"/>
</dbReference>
<dbReference type="Proteomes" id="UP000295783">
    <property type="component" value="Unassembled WGS sequence"/>
</dbReference>
<evidence type="ECO:0000256" key="2">
    <source>
        <dbReference type="SAM" id="Phobius"/>
    </source>
</evidence>
<keyword evidence="2" id="KW-0472">Membrane</keyword>
<proteinExistence type="predicted"/>
<comment type="caution">
    <text evidence="3">The sequence shown here is derived from an EMBL/GenBank/DDBJ whole genome shotgun (WGS) entry which is preliminary data.</text>
</comment>
<sequence length="224" mass="25347">MGTGVILPFRLVPRRGQAILLVVLSLAWCGFVVYWAVAFFDTPVLDLSRLVSDRVQPETVFAAAISGLMLSLGIFNLFRSIYQLLPGSPLDYIFLTRDMFGRVRLGRRRGVRWSEIRRFIGVRKRVGKSLRWLLQVEGMDAAGRFQTLLTIALNGYLPAFHRERDRDEIVVWLNALLELASDGKLPERVQIPDLLRPSIYQPRGSGHAAAVTSSSPRRKSVIER</sequence>
<feature type="transmembrane region" description="Helical" evidence="2">
    <location>
        <begin position="18"/>
        <end position="40"/>
    </location>
</feature>
<protein>
    <submittedName>
        <fullName evidence="3">Uncharacterized protein</fullName>
    </submittedName>
</protein>
<keyword evidence="2" id="KW-0812">Transmembrane</keyword>
<gene>
    <name evidence="3" type="ORF">A8950_1103</name>
</gene>
<feature type="transmembrane region" description="Helical" evidence="2">
    <location>
        <begin position="60"/>
        <end position="78"/>
    </location>
</feature>